<organism evidence="8 9">
    <name type="scientific">Aminipila butyrica</name>
    <dbReference type="NCBI Taxonomy" id="433296"/>
    <lineage>
        <taxon>Bacteria</taxon>
        <taxon>Bacillati</taxon>
        <taxon>Bacillota</taxon>
        <taxon>Clostridia</taxon>
        <taxon>Peptostreptococcales</taxon>
        <taxon>Anaerovoracaceae</taxon>
        <taxon>Aminipila</taxon>
    </lineage>
</organism>
<dbReference type="AlphaFoldDB" id="A0A858BZ23"/>
<dbReference type="KEGG" id="abut:Ami103574_14275"/>
<feature type="transmembrane region" description="Helical" evidence="6">
    <location>
        <begin position="80"/>
        <end position="100"/>
    </location>
</feature>
<evidence type="ECO:0000313" key="9">
    <source>
        <dbReference type="Proteomes" id="UP000466848"/>
    </source>
</evidence>
<protein>
    <submittedName>
        <fullName evidence="8">MFS transporter</fullName>
    </submittedName>
</protein>
<evidence type="ECO:0000313" key="8">
    <source>
        <dbReference type="EMBL" id="QIB70385.1"/>
    </source>
</evidence>
<dbReference type="GO" id="GO:0046943">
    <property type="term" value="F:carboxylic acid transmembrane transporter activity"/>
    <property type="evidence" value="ECO:0007669"/>
    <property type="project" value="TreeGrafter"/>
</dbReference>
<keyword evidence="3 6" id="KW-0812">Transmembrane</keyword>
<dbReference type="PROSITE" id="PS50850">
    <property type="entry name" value="MFS"/>
    <property type="match status" value="1"/>
</dbReference>
<dbReference type="InterPro" id="IPR011701">
    <property type="entry name" value="MFS"/>
</dbReference>
<feature type="transmembrane region" description="Helical" evidence="6">
    <location>
        <begin position="170"/>
        <end position="188"/>
    </location>
</feature>
<dbReference type="GO" id="GO:0005886">
    <property type="term" value="C:plasma membrane"/>
    <property type="evidence" value="ECO:0007669"/>
    <property type="project" value="UniProtKB-SubCell"/>
</dbReference>
<name>A0A858BZ23_9FIRM</name>
<feature type="transmembrane region" description="Helical" evidence="6">
    <location>
        <begin position="354"/>
        <end position="379"/>
    </location>
</feature>
<dbReference type="PANTHER" id="PTHR23508:SF10">
    <property type="entry name" value="CARBOXYLIC ACID TRANSPORTER PROTEIN HOMOLOG"/>
    <property type="match status" value="1"/>
</dbReference>
<dbReference type="InterPro" id="IPR005829">
    <property type="entry name" value="Sugar_transporter_CS"/>
</dbReference>
<feature type="transmembrane region" description="Helical" evidence="6">
    <location>
        <begin position="264"/>
        <end position="285"/>
    </location>
</feature>
<feature type="transmembrane region" description="Helical" evidence="6">
    <location>
        <begin position="232"/>
        <end position="252"/>
    </location>
</feature>
<dbReference type="EMBL" id="CP048649">
    <property type="protein sequence ID" value="QIB70385.1"/>
    <property type="molecule type" value="Genomic_DNA"/>
</dbReference>
<dbReference type="InterPro" id="IPR020846">
    <property type="entry name" value="MFS_dom"/>
</dbReference>
<dbReference type="PROSITE" id="PS00217">
    <property type="entry name" value="SUGAR_TRANSPORT_2"/>
    <property type="match status" value="1"/>
</dbReference>
<evidence type="ECO:0000256" key="3">
    <source>
        <dbReference type="ARBA" id="ARBA00022692"/>
    </source>
</evidence>
<sequence>MDKLIKTNPRAKYHTAVGCFCGNLFDFYDLTILSLILTFITKEFDLSLSQAGMLGTLTLVGCGISILITGWISDHKGRKTSLLFSLIGFSILTAAIGFSTTYIHILLLRFLAGVCLGGVIITVGTYMSETWPAAIRARATTIVMTSSGFGIVMASTLVKVMLPVYGWRSLFFFALIGLVAAVYVLIFVPESPVWLKLQQDKKEGIISGAKKNSTFMQDIGELFSAEHRKKTILGTIVAFAAQMGFWGYMYWLPTMLIQERGISALVAAGIIATGQIGLIAGGPCVGLLADKIGRKKAMMIIMIAGGCWLPFYVAQQSLSMLYIGSIIMMLLFTYPGLFTTWYPEMYPARIRSLAYGFTFNFGRMLSALAPFTLGALGAVIGLKGAITVAGCIYLCGGLLAFFLPETFRKQDQKEEAIEA</sequence>
<proteinExistence type="predicted"/>
<evidence type="ECO:0000256" key="1">
    <source>
        <dbReference type="ARBA" id="ARBA00004651"/>
    </source>
</evidence>
<feature type="transmembrane region" description="Helical" evidence="6">
    <location>
        <begin position="52"/>
        <end position="73"/>
    </location>
</feature>
<keyword evidence="5 6" id="KW-0472">Membrane</keyword>
<feature type="transmembrane region" description="Helical" evidence="6">
    <location>
        <begin position="385"/>
        <end position="403"/>
    </location>
</feature>
<dbReference type="InterPro" id="IPR036259">
    <property type="entry name" value="MFS_trans_sf"/>
</dbReference>
<feature type="transmembrane region" description="Helical" evidence="6">
    <location>
        <begin position="297"/>
        <end position="314"/>
    </location>
</feature>
<accession>A0A858BZ23</accession>
<evidence type="ECO:0000259" key="7">
    <source>
        <dbReference type="PROSITE" id="PS50850"/>
    </source>
</evidence>
<dbReference type="SUPFAM" id="SSF103473">
    <property type="entry name" value="MFS general substrate transporter"/>
    <property type="match status" value="1"/>
</dbReference>
<feature type="domain" description="Major facilitator superfamily (MFS) profile" evidence="7">
    <location>
        <begin position="15"/>
        <end position="408"/>
    </location>
</feature>
<keyword evidence="2" id="KW-0813">Transport</keyword>
<feature type="transmembrane region" description="Helical" evidence="6">
    <location>
        <begin position="139"/>
        <end position="158"/>
    </location>
</feature>
<dbReference type="PANTHER" id="PTHR23508">
    <property type="entry name" value="CARBOXYLIC ACID TRANSPORTER PROTEIN HOMOLOG"/>
    <property type="match status" value="1"/>
</dbReference>
<keyword evidence="9" id="KW-1185">Reference proteome</keyword>
<dbReference type="Gene3D" id="1.20.1250.20">
    <property type="entry name" value="MFS general substrate transporter like domains"/>
    <property type="match status" value="1"/>
</dbReference>
<evidence type="ECO:0000256" key="4">
    <source>
        <dbReference type="ARBA" id="ARBA00022989"/>
    </source>
</evidence>
<evidence type="ECO:0000256" key="6">
    <source>
        <dbReference type="SAM" id="Phobius"/>
    </source>
</evidence>
<dbReference type="RefSeq" id="WP_163067623.1">
    <property type="nucleotide sequence ID" value="NZ_CP048649.1"/>
</dbReference>
<reference evidence="8 9" key="1">
    <citation type="submission" date="2020-02" db="EMBL/GenBank/DDBJ databases">
        <authorList>
            <person name="Kim Y.B."/>
            <person name="Roh S.W."/>
        </authorList>
    </citation>
    <scope>NUCLEOTIDE SEQUENCE [LARGE SCALE GENOMIC DNA]</scope>
    <source>
        <strain evidence="8 9">DSM 103574</strain>
    </source>
</reference>
<keyword evidence="4 6" id="KW-1133">Transmembrane helix</keyword>
<feature type="transmembrane region" description="Helical" evidence="6">
    <location>
        <begin position="20"/>
        <end position="40"/>
    </location>
</feature>
<gene>
    <name evidence="8" type="ORF">Ami103574_14275</name>
</gene>
<feature type="transmembrane region" description="Helical" evidence="6">
    <location>
        <begin position="106"/>
        <end position="127"/>
    </location>
</feature>
<evidence type="ECO:0000256" key="5">
    <source>
        <dbReference type="ARBA" id="ARBA00023136"/>
    </source>
</evidence>
<dbReference type="Pfam" id="PF07690">
    <property type="entry name" value="MFS_1"/>
    <property type="match status" value="1"/>
</dbReference>
<feature type="transmembrane region" description="Helical" evidence="6">
    <location>
        <begin position="320"/>
        <end position="342"/>
    </location>
</feature>
<comment type="subcellular location">
    <subcellularLocation>
        <location evidence="1">Cell membrane</location>
        <topology evidence="1">Multi-pass membrane protein</topology>
    </subcellularLocation>
</comment>
<dbReference type="Proteomes" id="UP000466848">
    <property type="component" value="Chromosome"/>
</dbReference>
<evidence type="ECO:0000256" key="2">
    <source>
        <dbReference type="ARBA" id="ARBA00022448"/>
    </source>
</evidence>